<dbReference type="PANTHER" id="PTHR34818">
    <property type="entry name" value="PROTEIN BLI-3"/>
    <property type="match status" value="1"/>
</dbReference>
<dbReference type="Gene3D" id="2.30.110.10">
    <property type="entry name" value="Electron Transport, Fmn-binding Protein, Chain A"/>
    <property type="match status" value="1"/>
</dbReference>
<dbReference type="Proteomes" id="UP001484239">
    <property type="component" value="Unassembled WGS sequence"/>
</dbReference>
<dbReference type="InterPro" id="IPR012349">
    <property type="entry name" value="Split_barrel_FMN-bd"/>
</dbReference>
<feature type="domain" description="General stress protein FMN-binding split barrel" evidence="1">
    <location>
        <begin position="11"/>
        <end position="164"/>
    </location>
</feature>
<name>A0ABU9E4D7_9BACT</name>
<dbReference type="EMBL" id="JBBHLI010000001">
    <property type="protein sequence ID" value="MEK9499590.1"/>
    <property type="molecule type" value="Genomic_DNA"/>
</dbReference>
<accession>A0ABU9E4D7</accession>
<evidence type="ECO:0000259" key="1">
    <source>
        <dbReference type="Pfam" id="PF16242"/>
    </source>
</evidence>
<evidence type="ECO:0000313" key="3">
    <source>
        <dbReference type="Proteomes" id="UP001484239"/>
    </source>
</evidence>
<dbReference type="RefSeq" id="WP_405276425.1">
    <property type="nucleotide sequence ID" value="NZ_JBBHLI010000001.1"/>
</dbReference>
<reference evidence="2 3" key="1">
    <citation type="submission" date="2024-02" db="EMBL/GenBank/DDBJ databases">
        <title>A novel Gemmatimonadota bacterium.</title>
        <authorList>
            <person name="Du Z.-J."/>
            <person name="Ye Y.-Q."/>
        </authorList>
    </citation>
    <scope>NUCLEOTIDE SEQUENCE [LARGE SCALE GENOMIC DNA]</scope>
    <source>
        <strain evidence="2 3">DH-20</strain>
    </source>
</reference>
<gene>
    <name evidence="2" type="ORF">WI372_01170</name>
</gene>
<proteinExistence type="predicted"/>
<dbReference type="InterPro" id="IPR038725">
    <property type="entry name" value="YdaG_split_barrel_FMN-bd"/>
</dbReference>
<dbReference type="Pfam" id="PF16242">
    <property type="entry name" value="Pyrid_ox_like"/>
    <property type="match status" value="1"/>
</dbReference>
<comment type="caution">
    <text evidence="2">The sequence shown here is derived from an EMBL/GenBank/DDBJ whole genome shotgun (WGS) entry which is preliminary data.</text>
</comment>
<sequence length="178" mass="20216">MTTATHTARKIDELYELISDIEMALMTTRRPDGRLVSRPMASQKRDPVADLWFVTNVETHKIDELEHDPNVNFGYLDEGSMEWVSVSGTARISQDRELIHRLHEDSWTMWFNDEGGARDGGPDDPRLALILVEVHSAVYSKQKHSTPRTLFELAKGRITGEQPDVAREETLSEAELKG</sequence>
<dbReference type="InterPro" id="IPR052917">
    <property type="entry name" value="Stress-Dev_Protein"/>
</dbReference>
<dbReference type="SUPFAM" id="SSF50475">
    <property type="entry name" value="FMN-binding split barrel"/>
    <property type="match status" value="1"/>
</dbReference>
<keyword evidence="3" id="KW-1185">Reference proteome</keyword>
<protein>
    <submittedName>
        <fullName evidence="2">Pyridoxamine 5'-phosphate oxidase family protein</fullName>
    </submittedName>
</protein>
<dbReference type="PANTHER" id="PTHR34818:SF1">
    <property type="entry name" value="PROTEIN BLI-3"/>
    <property type="match status" value="1"/>
</dbReference>
<evidence type="ECO:0000313" key="2">
    <source>
        <dbReference type="EMBL" id="MEK9499590.1"/>
    </source>
</evidence>
<organism evidence="2 3">
    <name type="scientific">Gaopeijia maritima</name>
    <dbReference type="NCBI Taxonomy" id="3119007"/>
    <lineage>
        <taxon>Bacteria</taxon>
        <taxon>Pseudomonadati</taxon>
        <taxon>Gemmatimonadota</taxon>
        <taxon>Longimicrobiia</taxon>
        <taxon>Gaopeijiales</taxon>
        <taxon>Gaopeijiaceae</taxon>
        <taxon>Gaopeijia</taxon>
    </lineage>
</organism>